<evidence type="ECO:0000256" key="1">
    <source>
        <dbReference type="SAM" id="MobiDB-lite"/>
    </source>
</evidence>
<evidence type="ECO:0000313" key="2">
    <source>
        <dbReference type="EMBL" id="PRO66873.1"/>
    </source>
</evidence>
<comment type="caution">
    <text evidence="2">The sequence shown here is derived from an EMBL/GenBank/DDBJ whole genome shotgun (WGS) entry which is preliminary data.</text>
</comment>
<organism evidence="2 3">
    <name type="scientific">Alkalicoccus urumqiensis</name>
    <name type="common">Bacillus urumqiensis</name>
    <dbReference type="NCBI Taxonomy" id="1548213"/>
    <lineage>
        <taxon>Bacteria</taxon>
        <taxon>Bacillati</taxon>
        <taxon>Bacillota</taxon>
        <taxon>Bacilli</taxon>
        <taxon>Bacillales</taxon>
        <taxon>Bacillaceae</taxon>
        <taxon>Alkalicoccus</taxon>
    </lineage>
</organism>
<keyword evidence="3" id="KW-1185">Reference proteome</keyword>
<feature type="compositionally biased region" description="Acidic residues" evidence="1">
    <location>
        <begin position="81"/>
        <end position="105"/>
    </location>
</feature>
<dbReference type="AlphaFoldDB" id="A0A2P6MKT1"/>
<proteinExistence type="predicted"/>
<feature type="compositionally biased region" description="Acidic residues" evidence="1">
    <location>
        <begin position="50"/>
        <end position="59"/>
    </location>
</feature>
<gene>
    <name evidence="2" type="ORF">C6I21_02825</name>
</gene>
<reference evidence="2 3" key="1">
    <citation type="submission" date="2018-03" db="EMBL/GenBank/DDBJ databases">
        <title>Bacillus urumqiensis sp. nov., a moderately haloalkaliphilic bacterium isolated from a salt lake.</title>
        <authorList>
            <person name="Zhao B."/>
            <person name="Liao Z."/>
        </authorList>
    </citation>
    <scope>NUCLEOTIDE SEQUENCE [LARGE SCALE GENOMIC DNA]</scope>
    <source>
        <strain evidence="2 3">BZ-SZ-XJ18</strain>
    </source>
</reference>
<dbReference type="Proteomes" id="UP000243650">
    <property type="component" value="Unassembled WGS sequence"/>
</dbReference>
<dbReference type="RefSeq" id="WP_105957909.1">
    <property type="nucleotide sequence ID" value="NZ_PVNS01000002.1"/>
</dbReference>
<accession>A0A2P6MKT1</accession>
<feature type="region of interest" description="Disordered" evidence="1">
    <location>
        <begin position="50"/>
        <end position="126"/>
    </location>
</feature>
<name>A0A2P6MKT1_ALKUR</name>
<dbReference type="EMBL" id="PVNS01000002">
    <property type="protein sequence ID" value="PRO66873.1"/>
    <property type="molecule type" value="Genomic_DNA"/>
</dbReference>
<evidence type="ECO:0000313" key="3">
    <source>
        <dbReference type="Proteomes" id="UP000243650"/>
    </source>
</evidence>
<protein>
    <submittedName>
        <fullName evidence="2">Uncharacterized protein</fullName>
    </submittedName>
</protein>
<sequence>MKQWLSVGAAGVITAAVWSAALWAVLSGGEDGSSASVDSINEPDNYFDAVEEVPDDDTVSLETPSSETEDVPDPASNNESSTEEISQEEPEPEQGNEPEIPELDGFEPQPPPDVRDGDDIGYGEGVSVDVLLRELQQ</sequence>